<dbReference type="RefSeq" id="WP_105915379.1">
    <property type="nucleotide sequence ID" value="NZ_NXGE01000003.1"/>
</dbReference>
<dbReference type="EMBL" id="NXGE01000003">
    <property type="protein sequence ID" value="PRM94474.1"/>
    <property type="molecule type" value="Genomic_DNA"/>
</dbReference>
<name>A0A2S9T6L4_9BACT</name>
<gene>
    <name evidence="1" type="ORF">CJ673_06175</name>
</gene>
<sequence length="536" mass="61096">MNILIVNSYDIHGGAARAAYRLHKGLQNFGIDSKMLVQKKFSDDDTVFTCENDRSQEISYTDKLALQKYPNKTKTLFSTAVVSNQAIVEYINNSDTDVVHLHWITNGFLSIDDIGKIKKPILWSLHDMWAFTGGCHYDEECWGYKKECGSCKVLQSFLQDDLSHKIWSIKKRVFSTCENLTIVGLSSWLAKAAQKSSLLANKPIFTLPNPINSDFFVAQKKVDCRNYFNLPQNKKLVLFGAMGATSDPRKGYEELTQALQNHKNENVEFVVFGNTQEEKSYDSHTTHFLGKIDDDVVLKKLYNAVDVMIVPSLQENLSNAIMESLSCGTPVVAFDIGGNSDMIEHKKNGYLAKPFDINDLAFGIDWVLSNKDYKQLCINARNKVVNTFSYDLVIPKYIDLYTNISTNKVQVSKEKYDYQTEILSEIIANIHSKQSQQINFSQLFNKLFGKIEELKQKNNYYALYGYGTIGKTIQALIPEKIVGYVDMADANNHPKNLKNMEYDKIIISVLGREEEIIKYLIEDLQINRDKIITLEL</sequence>
<dbReference type="CDD" id="cd03825">
    <property type="entry name" value="GT4_WcaC-like"/>
    <property type="match status" value="1"/>
</dbReference>
<protein>
    <submittedName>
        <fullName evidence="1">Glycosyl transferase family 1</fullName>
    </submittedName>
</protein>
<dbReference type="SUPFAM" id="SSF53756">
    <property type="entry name" value="UDP-Glycosyltransferase/glycogen phosphorylase"/>
    <property type="match status" value="1"/>
</dbReference>
<dbReference type="PANTHER" id="PTHR12526">
    <property type="entry name" value="GLYCOSYLTRANSFERASE"/>
    <property type="match status" value="1"/>
</dbReference>
<comment type="caution">
    <text evidence="1">The sequence shown here is derived from an EMBL/GenBank/DDBJ whole genome shotgun (WGS) entry which is preliminary data.</text>
</comment>
<keyword evidence="1" id="KW-0808">Transferase</keyword>
<dbReference type="Gene3D" id="3.40.50.2000">
    <property type="entry name" value="Glycogen Phosphorylase B"/>
    <property type="match status" value="2"/>
</dbReference>
<organism evidence="1 2">
    <name type="scientific">Aliarcobacter cryaerophilus</name>
    <dbReference type="NCBI Taxonomy" id="28198"/>
    <lineage>
        <taxon>Bacteria</taxon>
        <taxon>Pseudomonadati</taxon>
        <taxon>Campylobacterota</taxon>
        <taxon>Epsilonproteobacteria</taxon>
        <taxon>Campylobacterales</taxon>
        <taxon>Arcobacteraceae</taxon>
        <taxon>Aliarcobacter</taxon>
    </lineage>
</organism>
<dbReference type="Proteomes" id="UP000238281">
    <property type="component" value="Unassembled WGS sequence"/>
</dbReference>
<proteinExistence type="predicted"/>
<evidence type="ECO:0000313" key="2">
    <source>
        <dbReference type="Proteomes" id="UP000238281"/>
    </source>
</evidence>
<dbReference type="PANTHER" id="PTHR12526:SF637">
    <property type="entry name" value="GLYCOSYLTRANSFERASE EPSF-RELATED"/>
    <property type="match status" value="1"/>
</dbReference>
<reference evidence="1 2" key="1">
    <citation type="submission" date="2017-09" db="EMBL/GenBank/DDBJ databases">
        <title>Reassesment of A. cryaerophilus.</title>
        <authorList>
            <person name="Perez-Cataluna A."/>
            <person name="Collado L."/>
            <person name="Salgado O."/>
            <person name="Lefinanco V."/>
            <person name="Figueras M.J."/>
        </authorList>
    </citation>
    <scope>NUCLEOTIDE SEQUENCE [LARGE SCALE GENOMIC DNA]</scope>
    <source>
        <strain evidence="1 2">LMG 10210</strain>
    </source>
</reference>
<dbReference type="AlphaFoldDB" id="A0A2S9T6L4"/>
<evidence type="ECO:0000313" key="1">
    <source>
        <dbReference type="EMBL" id="PRM94474.1"/>
    </source>
</evidence>
<accession>A0A2S9T6L4</accession>
<dbReference type="GO" id="GO:0016740">
    <property type="term" value="F:transferase activity"/>
    <property type="evidence" value="ECO:0007669"/>
    <property type="project" value="UniProtKB-KW"/>
</dbReference>
<dbReference type="Pfam" id="PF13692">
    <property type="entry name" value="Glyco_trans_1_4"/>
    <property type="match status" value="1"/>
</dbReference>